<accession>A0A4S1DUP4</accession>
<keyword evidence="3" id="KW-1185">Reference proteome</keyword>
<feature type="signal peptide" evidence="1">
    <location>
        <begin position="1"/>
        <end position="25"/>
    </location>
</feature>
<proteinExistence type="predicted"/>
<dbReference type="Pfam" id="PF10677">
    <property type="entry name" value="DUF2490"/>
    <property type="match status" value="1"/>
</dbReference>
<organism evidence="2 3">
    <name type="scientific">Flavivirga rizhaonensis</name>
    <dbReference type="NCBI Taxonomy" id="2559571"/>
    <lineage>
        <taxon>Bacteria</taxon>
        <taxon>Pseudomonadati</taxon>
        <taxon>Bacteroidota</taxon>
        <taxon>Flavobacteriia</taxon>
        <taxon>Flavobacteriales</taxon>
        <taxon>Flavobacteriaceae</taxon>
        <taxon>Flavivirga</taxon>
    </lineage>
</organism>
<evidence type="ECO:0000256" key="1">
    <source>
        <dbReference type="SAM" id="SignalP"/>
    </source>
</evidence>
<gene>
    <name evidence="2" type="ORF">EM932_13810</name>
</gene>
<dbReference type="InterPro" id="IPR019619">
    <property type="entry name" value="DUF2490"/>
</dbReference>
<reference evidence="2 3" key="1">
    <citation type="submission" date="2019-04" db="EMBL/GenBank/DDBJ databases">
        <authorList>
            <person name="Liu A."/>
        </authorList>
    </citation>
    <scope>NUCLEOTIDE SEQUENCE [LARGE SCALE GENOMIC DNA]</scope>
    <source>
        <strain evidence="2 3">RZ03</strain>
    </source>
</reference>
<dbReference type="OrthoDB" id="1118734at2"/>
<feature type="chain" id="PRO_5020250599" evidence="1">
    <location>
        <begin position="26"/>
        <end position="227"/>
    </location>
</feature>
<comment type="caution">
    <text evidence="2">The sequence shown here is derived from an EMBL/GenBank/DDBJ whole genome shotgun (WGS) entry which is preliminary data.</text>
</comment>
<dbReference type="Proteomes" id="UP000307602">
    <property type="component" value="Unassembled WGS sequence"/>
</dbReference>
<dbReference type="EMBL" id="SRSO01000020">
    <property type="protein sequence ID" value="TGV01747.1"/>
    <property type="molecule type" value="Genomic_DNA"/>
</dbReference>
<evidence type="ECO:0000313" key="2">
    <source>
        <dbReference type="EMBL" id="TGV01747.1"/>
    </source>
</evidence>
<dbReference type="AlphaFoldDB" id="A0A4S1DUP4"/>
<keyword evidence="1" id="KW-0732">Signal</keyword>
<dbReference type="RefSeq" id="WP_135877781.1">
    <property type="nucleotide sequence ID" value="NZ_SRSO01000020.1"/>
</dbReference>
<sequence>MKNNIMKIKVSMVALIMALMSPLLMQSQDSDFGNWLIYIGNKKLNPKWNIHNEIQYRNYNAIGDLEQLLLRTGLGYTFNESKNNVLLGYGYILSENYIGNSDDKVSVNEHRIFQQFTSKQKIGRVKLNHRYRFEQRFVEDDFKLRFRYFLALNIPFFNRENQNSKYYFSAYNEIFLNTKTAIFDRNRVYAGIGYNINKSIRLEAGYMNQFFETSSRDQFNIITFVTF</sequence>
<evidence type="ECO:0000313" key="3">
    <source>
        <dbReference type="Proteomes" id="UP000307602"/>
    </source>
</evidence>
<protein>
    <submittedName>
        <fullName evidence="2">DUF2490 domain-containing protein</fullName>
    </submittedName>
</protein>
<name>A0A4S1DUP4_9FLAO</name>